<dbReference type="EMBL" id="CP000236">
    <property type="protein sequence ID" value="ABD45421.1"/>
    <property type="molecule type" value="Genomic_DNA"/>
</dbReference>
<keyword evidence="2" id="KW-1185">Reference proteome</keyword>
<name>Q2GG06_EHRCR</name>
<accession>Q2GG06</accession>
<evidence type="ECO:0000313" key="1">
    <source>
        <dbReference type="EMBL" id="ABD45421.1"/>
    </source>
</evidence>
<reference evidence="1 2" key="1">
    <citation type="journal article" date="2006" name="PLoS Genet.">
        <title>Comparative genomics of emerging human ehrlichiosis agents.</title>
        <authorList>
            <person name="Dunning Hotopp J.C."/>
            <person name="Lin M."/>
            <person name="Madupu R."/>
            <person name="Crabtree J."/>
            <person name="Angiuoli S.V."/>
            <person name="Eisen J.A."/>
            <person name="Seshadri R."/>
            <person name="Ren Q."/>
            <person name="Wu M."/>
            <person name="Utterback T.R."/>
            <person name="Smith S."/>
            <person name="Lewis M."/>
            <person name="Khouri H."/>
            <person name="Zhang C."/>
            <person name="Niu H."/>
            <person name="Lin Q."/>
            <person name="Ohashi N."/>
            <person name="Zhi N."/>
            <person name="Nelson W."/>
            <person name="Brinkac L.M."/>
            <person name="Dodson R.J."/>
            <person name="Rosovitz M.J."/>
            <person name="Sundaram J."/>
            <person name="Daugherty S.C."/>
            <person name="Davidsen T."/>
            <person name="Durkin A.S."/>
            <person name="Gwinn M."/>
            <person name="Haft D.H."/>
            <person name="Selengut J.D."/>
            <person name="Sullivan S.A."/>
            <person name="Zafar N."/>
            <person name="Zhou L."/>
            <person name="Benahmed F."/>
            <person name="Forberger H."/>
            <person name="Halpin R."/>
            <person name="Mulligan S."/>
            <person name="Robinson J."/>
            <person name="White O."/>
            <person name="Rikihisa Y."/>
            <person name="Tettelin H."/>
        </authorList>
    </citation>
    <scope>NUCLEOTIDE SEQUENCE [LARGE SCALE GENOMIC DNA]</scope>
    <source>
        <strain evidence="2">ATCC CRL-10679 / Arkansas</strain>
    </source>
</reference>
<organism evidence="1 2">
    <name type="scientific">Ehrlichia chaffeensis (strain ATCC CRL-10679 / Arkansas)</name>
    <dbReference type="NCBI Taxonomy" id="205920"/>
    <lineage>
        <taxon>Bacteria</taxon>
        <taxon>Pseudomonadati</taxon>
        <taxon>Pseudomonadota</taxon>
        <taxon>Alphaproteobacteria</taxon>
        <taxon>Rickettsiales</taxon>
        <taxon>Anaplasmataceae</taxon>
        <taxon>Ehrlichia</taxon>
    </lineage>
</organism>
<sequence>MPIAFEYSFQIYVANNNQCYHITVLELLYKIVHTKIYTTIYHNNSNTTLITISPI</sequence>
<protein>
    <submittedName>
        <fullName evidence="1">Conserved domain protein</fullName>
    </submittedName>
</protein>
<gene>
    <name evidence="1" type="ordered locus">ECH_0831</name>
</gene>
<dbReference type="AlphaFoldDB" id="Q2GG06"/>
<evidence type="ECO:0000313" key="2">
    <source>
        <dbReference type="Proteomes" id="UP000008320"/>
    </source>
</evidence>
<proteinExistence type="predicted"/>
<dbReference type="Proteomes" id="UP000008320">
    <property type="component" value="Chromosome"/>
</dbReference>
<dbReference type="HOGENOM" id="CLU_3024933_0_0_5"/>
<dbReference type="KEGG" id="ech:ECH_0831"/>